<comment type="caution">
    <text evidence="2">The sequence shown here is derived from an EMBL/GenBank/DDBJ whole genome shotgun (WGS) entry which is preliminary data.</text>
</comment>
<dbReference type="GO" id="GO:0000309">
    <property type="term" value="F:nicotinamide-nucleotide adenylyltransferase activity"/>
    <property type="evidence" value="ECO:0007669"/>
    <property type="project" value="TreeGrafter"/>
</dbReference>
<reference key="1">
    <citation type="journal article" date="2014" name="PLoS Genet.">
        <title>Signature Gene Expression Reveals Novel Clues to the Molecular Mechanisms of Dimorphic Transition in Penicillium marneffei.</title>
        <authorList>
            <person name="Yang E."/>
            <person name="Wang G."/>
            <person name="Cai J."/>
            <person name="Woo P.C."/>
            <person name="Lau S.K."/>
            <person name="Yuen K.-Y."/>
            <person name="Chow W.-N."/>
            <person name="Lin X."/>
        </authorList>
    </citation>
    <scope>NUCLEOTIDE SEQUENCE [LARGE SCALE GENOMIC DNA]</scope>
    <source>
        <strain>PM1</strain>
    </source>
</reference>
<dbReference type="Pfam" id="PF01467">
    <property type="entry name" value="CTP_transf_like"/>
    <property type="match status" value="1"/>
</dbReference>
<dbReference type="Gene3D" id="3.40.50.620">
    <property type="entry name" value="HUPs"/>
    <property type="match status" value="1"/>
</dbReference>
<dbReference type="PANTHER" id="PTHR31285:SF0">
    <property type="entry name" value="NICOTINAMIDE MONONUCLEOTIDE ADENYLYLTRANSFERASE"/>
    <property type="match status" value="1"/>
</dbReference>
<evidence type="ECO:0000259" key="1">
    <source>
        <dbReference type="Pfam" id="PF01467"/>
    </source>
</evidence>
<dbReference type="GO" id="GO:0005737">
    <property type="term" value="C:cytoplasm"/>
    <property type="evidence" value="ECO:0007669"/>
    <property type="project" value="TreeGrafter"/>
</dbReference>
<dbReference type="PANTHER" id="PTHR31285">
    <property type="entry name" value="NICOTINAMIDE MONONUCLEOTIDE ADENYLYLTRANSFERASE"/>
    <property type="match status" value="1"/>
</dbReference>
<feature type="domain" description="Cytidyltransferase-like" evidence="1">
    <location>
        <begin position="53"/>
        <end position="110"/>
    </location>
</feature>
<dbReference type="AlphaFoldDB" id="A0A093VG04"/>
<name>A0A093VG04_TALMA</name>
<organism evidence="2">
    <name type="scientific">Talaromyces marneffei PM1</name>
    <dbReference type="NCBI Taxonomy" id="1077442"/>
    <lineage>
        <taxon>Eukaryota</taxon>
        <taxon>Fungi</taxon>
        <taxon>Dikarya</taxon>
        <taxon>Ascomycota</taxon>
        <taxon>Pezizomycotina</taxon>
        <taxon>Eurotiomycetes</taxon>
        <taxon>Eurotiomycetidae</taxon>
        <taxon>Eurotiales</taxon>
        <taxon>Trichocomaceae</taxon>
        <taxon>Talaromyces</taxon>
        <taxon>Talaromyces sect. Talaromyces</taxon>
    </lineage>
</organism>
<dbReference type="HOGENOM" id="CLU_032651_0_0_1"/>
<dbReference type="eggNOG" id="ENOG502S55N">
    <property type="taxonomic scope" value="Eukaryota"/>
</dbReference>
<gene>
    <name evidence="2" type="ORF">GQ26_0063430</name>
</gene>
<evidence type="ECO:0000313" key="2">
    <source>
        <dbReference type="EMBL" id="KFX51105.1"/>
    </source>
</evidence>
<reference evidence="2" key="2">
    <citation type="journal article" date="2014" name="PLoS Genet.">
        <title>Signature gene expression reveals novel clues to the molecular mechanisms of dimorphic transition in Penicillium marneffei.</title>
        <authorList>
            <person name="Yang E."/>
            <person name="Wang G."/>
            <person name="Cai J."/>
            <person name="Woo P.C."/>
            <person name="Lau S.K."/>
            <person name="Yuen K.-Y."/>
            <person name="Chow W.-N."/>
            <person name="Lin X."/>
        </authorList>
    </citation>
    <scope>NUCLEOTIDE SEQUENCE</scope>
    <source>
        <strain evidence="2">PM1</strain>
    </source>
</reference>
<dbReference type="InterPro" id="IPR004821">
    <property type="entry name" value="Cyt_trans-like"/>
</dbReference>
<dbReference type="InterPro" id="IPR014729">
    <property type="entry name" value="Rossmann-like_a/b/a_fold"/>
</dbReference>
<sequence length="295" mass="33322">MAHNSLNVLRSRYASSLKEFISSPRTFEILDRVPIESHERRPAQNARSLFILDSSFNPPTAAHLEIASTALEESPRSSRLLLLLATQNADKPSKPASFEDRLIMMNLFAQELRTRLQSFLPSVPAADLPQVDIGVTKNPYFVDKAAAIEQSGEYPEDLEQVHLTGYDTLIRIFNPKYYPPTHTLQPLEPFLSRHRLRVTTRPDDEWGNLKEQEEYLRHLAQGGREQEGGKREWAERIQLIPGRKIDEVPVSSTRARNAAQRLFCLESSADTGTVFFESADVRVGGEEEDGDEGHG</sequence>
<dbReference type="EMBL" id="JPOX01000006">
    <property type="protein sequence ID" value="KFX51105.1"/>
    <property type="molecule type" value="Genomic_DNA"/>
</dbReference>
<dbReference type="GO" id="GO:0016887">
    <property type="term" value="F:ATP hydrolysis activity"/>
    <property type="evidence" value="ECO:0007669"/>
    <property type="project" value="TreeGrafter"/>
</dbReference>
<dbReference type="SUPFAM" id="SSF52374">
    <property type="entry name" value="Nucleotidylyl transferase"/>
    <property type="match status" value="1"/>
</dbReference>
<dbReference type="GO" id="GO:0005634">
    <property type="term" value="C:nucleus"/>
    <property type="evidence" value="ECO:0007669"/>
    <property type="project" value="TreeGrafter"/>
</dbReference>
<protein>
    <submittedName>
        <fullName evidence="2">POF1 like</fullName>
    </submittedName>
</protein>
<proteinExistence type="predicted"/>
<accession>A0A093VG04</accession>